<gene>
    <name evidence="2" type="ORF">S01H4_06389</name>
    <name evidence="3" type="ORF">S12H4_07958</name>
</gene>
<accession>X0ZXA4</accession>
<dbReference type="AlphaFoldDB" id="X0ZXA4"/>
<dbReference type="InterPro" id="IPR018649">
    <property type="entry name" value="SHOCT"/>
</dbReference>
<comment type="caution">
    <text evidence="2">The sequence shown here is derived from an EMBL/GenBank/DDBJ whole genome shotgun (WGS) entry which is preliminary data.</text>
</comment>
<dbReference type="EMBL" id="BART01001963">
    <property type="protein sequence ID" value="GAG74169.1"/>
    <property type="molecule type" value="Genomic_DNA"/>
</dbReference>
<evidence type="ECO:0000313" key="3">
    <source>
        <dbReference type="EMBL" id="GAI62365.1"/>
    </source>
</evidence>
<sequence>MVRRVNRSEESPLKTSNALETLKERYAKGEISKKEYEKINKDIS</sequence>
<proteinExistence type="predicted"/>
<evidence type="ECO:0000313" key="2">
    <source>
        <dbReference type="EMBL" id="GAG74169.1"/>
    </source>
</evidence>
<evidence type="ECO:0000259" key="1">
    <source>
        <dbReference type="Pfam" id="PF09851"/>
    </source>
</evidence>
<name>X0ZXA4_9ZZZZ</name>
<dbReference type="EMBL" id="BARW01003012">
    <property type="protein sequence ID" value="GAI62365.1"/>
    <property type="molecule type" value="Genomic_DNA"/>
</dbReference>
<organism evidence="2">
    <name type="scientific">marine sediment metagenome</name>
    <dbReference type="NCBI Taxonomy" id="412755"/>
    <lineage>
        <taxon>unclassified sequences</taxon>
        <taxon>metagenomes</taxon>
        <taxon>ecological metagenomes</taxon>
    </lineage>
</organism>
<dbReference type="Pfam" id="PF09851">
    <property type="entry name" value="SHOCT"/>
    <property type="match status" value="1"/>
</dbReference>
<reference evidence="2" key="1">
    <citation type="journal article" date="2014" name="Front. Microbiol.">
        <title>High frequency of phylogenetically diverse reductive dehalogenase-homologous genes in deep subseafloor sedimentary metagenomes.</title>
        <authorList>
            <person name="Kawai M."/>
            <person name="Futagami T."/>
            <person name="Toyoda A."/>
            <person name="Takaki Y."/>
            <person name="Nishi S."/>
            <person name="Hori S."/>
            <person name="Arai W."/>
            <person name="Tsubouchi T."/>
            <person name="Morono Y."/>
            <person name="Uchiyama I."/>
            <person name="Ito T."/>
            <person name="Fujiyama A."/>
            <person name="Inagaki F."/>
            <person name="Takami H."/>
        </authorList>
    </citation>
    <scope>NUCLEOTIDE SEQUENCE</scope>
    <source>
        <strain evidence="2">Expedition CK06-06</strain>
    </source>
</reference>
<feature type="domain" description="SHOCT" evidence="1">
    <location>
        <begin position="18"/>
        <end position="38"/>
    </location>
</feature>
<protein>
    <recommendedName>
        <fullName evidence="1">SHOCT domain-containing protein</fullName>
    </recommendedName>
</protein>